<protein>
    <submittedName>
        <fullName evidence="1">Uncharacterized protein</fullName>
    </submittedName>
</protein>
<proteinExistence type="predicted"/>
<evidence type="ECO:0000313" key="2">
    <source>
        <dbReference type="Proteomes" id="UP001165960"/>
    </source>
</evidence>
<sequence>MPNTPSLLGLGAIGMYAPESTPKHHRELSEDILGAVSAPGGGLVWVEREELLDAVTAVSGSGPAYHFYITELIEKEGIRMGLDQMTARKLAIYTALGSSTMMANQCLESSDNSGAAPLNPEDLRKRVTSPNGTTHAAILSLQNEGLPTLIHKALEACNSRAQEIGDELEKQ</sequence>
<accession>A0ACC2T2W0</accession>
<comment type="caution">
    <text evidence="1">The sequence shown here is derived from an EMBL/GenBank/DDBJ whole genome shotgun (WGS) entry which is preliminary data.</text>
</comment>
<name>A0ACC2T2W0_9FUNG</name>
<reference evidence="1" key="1">
    <citation type="submission" date="2022-04" db="EMBL/GenBank/DDBJ databases">
        <title>Genome of the entomopathogenic fungus Entomophthora muscae.</title>
        <authorList>
            <person name="Elya C."/>
            <person name="Lovett B.R."/>
            <person name="Lee E."/>
            <person name="Macias A.M."/>
            <person name="Hajek A.E."/>
            <person name="De Bivort B.L."/>
            <person name="Kasson M.T."/>
            <person name="De Fine Licht H.H."/>
            <person name="Stajich J.E."/>
        </authorList>
    </citation>
    <scope>NUCLEOTIDE SEQUENCE</scope>
    <source>
        <strain evidence="1">Berkeley</strain>
    </source>
</reference>
<gene>
    <name evidence="1" type="ORF">DSO57_1023682</name>
</gene>
<keyword evidence="2" id="KW-1185">Reference proteome</keyword>
<organism evidence="1 2">
    <name type="scientific">Entomophthora muscae</name>
    <dbReference type="NCBI Taxonomy" id="34485"/>
    <lineage>
        <taxon>Eukaryota</taxon>
        <taxon>Fungi</taxon>
        <taxon>Fungi incertae sedis</taxon>
        <taxon>Zoopagomycota</taxon>
        <taxon>Entomophthoromycotina</taxon>
        <taxon>Entomophthoromycetes</taxon>
        <taxon>Entomophthorales</taxon>
        <taxon>Entomophthoraceae</taxon>
        <taxon>Entomophthora</taxon>
    </lineage>
</organism>
<evidence type="ECO:0000313" key="1">
    <source>
        <dbReference type="EMBL" id="KAJ9068926.1"/>
    </source>
</evidence>
<dbReference type="Proteomes" id="UP001165960">
    <property type="component" value="Unassembled WGS sequence"/>
</dbReference>
<dbReference type="EMBL" id="QTSX02003675">
    <property type="protein sequence ID" value="KAJ9068926.1"/>
    <property type="molecule type" value="Genomic_DNA"/>
</dbReference>